<protein>
    <submittedName>
        <fullName evidence="1">Uncharacterized protein</fullName>
    </submittedName>
</protein>
<comment type="caution">
    <text evidence="1">The sequence shown here is derived from an EMBL/GenBank/DDBJ whole genome shotgun (WGS) entry which is preliminary data.</text>
</comment>
<accession>A0A017T054</accession>
<name>A0A017T054_9BACT</name>
<gene>
    <name evidence="1" type="ORF">CAP_6780</name>
</gene>
<dbReference type="Proteomes" id="UP000019678">
    <property type="component" value="Unassembled WGS sequence"/>
</dbReference>
<evidence type="ECO:0000313" key="1">
    <source>
        <dbReference type="EMBL" id="EYF02573.1"/>
    </source>
</evidence>
<sequence>MLGRAKSLGLVPSVRDCVERMASGGDWFDPALLTRFYAAIGE</sequence>
<dbReference type="STRING" id="1192034.CAP_6780"/>
<organism evidence="1 2">
    <name type="scientific">Chondromyces apiculatus DSM 436</name>
    <dbReference type="NCBI Taxonomy" id="1192034"/>
    <lineage>
        <taxon>Bacteria</taxon>
        <taxon>Pseudomonadati</taxon>
        <taxon>Myxococcota</taxon>
        <taxon>Polyangia</taxon>
        <taxon>Polyangiales</taxon>
        <taxon>Polyangiaceae</taxon>
        <taxon>Chondromyces</taxon>
    </lineage>
</organism>
<reference evidence="1 2" key="1">
    <citation type="submission" date="2013-05" db="EMBL/GenBank/DDBJ databases">
        <title>Genome assembly of Chondromyces apiculatus DSM 436.</title>
        <authorList>
            <person name="Sharma G."/>
            <person name="Khatri I."/>
            <person name="Kaur C."/>
            <person name="Mayilraj S."/>
            <person name="Subramanian S."/>
        </authorList>
    </citation>
    <scope>NUCLEOTIDE SEQUENCE [LARGE SCALE GENOMIC DNA]</scope>
    <source>
        <strain evidence="1 2">DSM 436</strain>
    </source>
</reference>
<proteinExistence type="predicted"/>
<dbReference type="EMBL" id="ASRX01000059">
    <property type="protein sequence ID" value="EYF02573.1"/>
    <property type="molecule type" value="Genomic_DNA"/>
</dbReference>
<dbReference type="AlphaFoldDB" id="A0A017T054"/>
<evidence type="ECO:0000313" key="2">
    <source>
        <dbReference type="Proteomes" id="UP000019678"/>
    </source>
</evidence>
<keyword evidence="2" id="KW-1185">Reference proteome</keyword>